<evidence type="ECO:0000256" key="1">
    <source>
        <dbReference type="ARBA" id="ARBA00006756"/>
    </source>
</evidence>
<evidence type="ECO:0000313" key="7">
    <source>
        <dbReference type="EMBL" id="KAG0663875.1"/>
    </source>
</evidence>
<dbReference type="PANTHER" id="PTHR12542:SF41">
    <property type="entry name" value="EXOCYST COMPLEX COMPONENT 7"/>
    <property type="match status" value="1"/>
</dbReference>
<dbReference type="OrthoDB" id="1922221at2759"/>
<dbReference type="InterPro" id="IPR004140">
    <property type="entry name" value="Exo70"/>
</dbReference>
<keyword evidence="4" id="KW-0653">Protein transport</keyword>
<dbReference type="GO" id="GO:0000145">
    <property type="term" value="C:exocyst"/>
    <property type="evidence" value="ECO:0007669"/>
    <property type="project" value="InterPro"/>
</dbReference>
<keyword evidence="3 4" id="KW-0268">Exocytosis</keyword>
<feature type="region of interest" description="Disordered" evidence="5">
    <location>
        <begin position="292"/>
        <end position="322"/>
    </location>
</feature>
<dbReference type="Pfam" id="PF20669">
    <property type="entry name" value="Exo70_N"/>
    <property type="match status" value="1"/>
</dbReference>
<evidence type="ECO:0000256" key="5">
    <source>
        <dbReference type="SAM" id="MobiDB-lite"/>
    </source>
</evidence>
<dbReference type="PANTHER" id="PTHR12542">
    <property type="entry name" value="EXOCYST COMPLEX PROTEIN EXO70"/>
    <property type="match status" value="1"/>
</dbReference>
<proteinExistence type="inferred from homology"/>
<accession>A0A9P6W3S2</accession>
<feature type="compositionally biased region" description="Low complexity" evidence="5">
    <location>
        <begin position="304"/>
        <end position="314"/>
    </location>
</feature>
<dbReference type="GO" id="GO:0006887">
    <property type="term" value="P:exocytosis"/>
    <property type="evidence" value="ECO:0007669"/>
    <property type="project" value="UniProtKB-KW"/>
</dbReference>
<dbReference type="GO" id="GO:0005935">
    <property type="term" value="C:cellular bud neck"/>
    <property type="evidence" value="ECO:0007669"/>
    <property type="project" value="UniProtKB-SubCell"/>
</dbReference>
<comment type="caution">
    <text evidence="7">The sequence shown here is derived from an EMBL/GenBank/DDBJ whole genome shotgun (WGS) entry which is preliminary data.</text>
</comment>
<feature type="domain" description="Exocyst complex subunit Exo70 C-terminal" evidence="6">
    <location>
        <begin position="332"/>
        <end position="730"/>
    </location>
</feature>
<evidence type="ECO:0000256" key="3">
    <source>
        <dbReference type="ARBA" id="ARBA00022483"/>
    </source>
</evidence>
<comment type="subcellular location">
    <subcellularLocation>
        <location evidence="4">Bud</location>
    </subcellularLocation>
    <subcellularLocation>
        <location evidence="4">Bud neck</location>
    </subcellularLocation>
</comment>
<dbReference type="Pfam" id="PF03081">
    <property type="entry name" value="Exo70_C"/>
    <property type="match status" value="1"/>
</dbReference>
<dbReference type="InterPro" id="IPR016159">
    <property type="entry name" value="Cullin_repeat-like_dom_sf"/>
</dbReference>
<keyword evidence="2 4" id="KW-0813">Transport</keyword>
<evidence type="ECO:0000256" key="2">
    <source>
        <dbReference type="ARBA" id="ARBA00022448"/>
    </source>
</evidence>
<comment type="function">
    <text evidence="4">Involved in the secretory pathway as part of the exocyst complex which tethers secretory vesicles to the sites of exocytosis. Also plays a role in the assembly of the exocyst.</text>
</comment>
<dbReference type="GO" id="GO:0015031">
    <property type="term" value="P:protein transport"/>
    <property type="evidence" value="ECO:0007669"/>
    <property type="project" value="UniProtKB-KW"/>
</dbReference>
<dbReference type="EMBL" id="PUHQ01000017">
    <property type="protein sequence ID" value="KAG0663875.1"/>
    <property type="molecule type" value="Genomic_DNA"/>
</dbReference>
<evidence type="ECO:0000256" key="4">
    <source>
        <dbReference type="RuleBase" id="RU365026"/>
    </source>
</evidence>
<protein>
    <recommendedName>
        <fullName evidence="4">Exocyst complex protein EXO70</fullName>
    </recommendedName>
</protein>
<comment type="similarity">
    <text evidence="1 4">Belongs to the EXO70 family.</text>
</comment>
<dbReference type="Proteomes" id="UP000777482">
    <property type="component" value="Unassembled WGS sequence"/>
</dbReference>
<name>A0A9P6W3S2_RHOMI</name>
<keyword evidence="8" id="KW-1185">Reference proteome</keyword>
<evidence type="ECO:0000259" key="6">
    <source>
        <dbReference type="Pfam" id="PF03081"/>
    </source>
</evidence>
<dbReference type="AlphaFoldDB" id="A0A9P6W3S2"/>
<dbReference type="InterPro" id="IPR046364">
    <property type="entry name" value="Exo70_C"/>
</dbReference>
<dbReference type="Gene3D" id="1.20.1280.170">
    <property type="entry name" value="Exocyst complex component Exo70"/>
    <property type="match status" value="1"/>
</dbReference>
<gene>
    <name evidence="7" type="ORF">C6P46_002101</name>
</gene>
<dbReference type="GO" id="GO:0005546">
    <property type="term" value="F:phosphatidylinositol-4,5-bisphosphate binding"/>
    <property type="evidence" value="ECO:0007669"/>
    <property type="project" value="InterPro"/>
</dbReference>
<evidence type="ECO:0000313" key="8">
    <source>
        <dbReference type="Proteomes" id="UP000777482"/>
    </source>
</evidence>
<dbReference type="SUPFAM" id="SSF74788">
    <property type="entry name" value="Cullin repeat-like"/>
    <property type="match status" value="1"/>
</dbReference>
<sequence length="734" mass="78597">MATTRFRSYSVASNSAAVAAGRSTPSGGRFDSHAPATSADSIALEQASADLTLLQQSLTRSAKITGKMSGVLGQLDDRLARLEKSLVPIYKQTGRLTRVSKNIEATMRSIDGLLGHNDLVEREQGLIKAGPKPDDLKPYLASLDRLVAASEALRKTDSTPAAAAAAPQGSEANRSRAGQAATLAQMAQLIDLGAKQLVGVFTKWLKETSHVVDAGKLLDQGRSFPTLSSVYLDQALPLISYLRSLPDPHGKTAASLISSTYASIRGAYLEESLRACAKDALEDAKPERVAAAAVPLGQSPRPDTAGSGSGTTKAGRGGGLGVDRRTRTFGRFLDAFLAMVKSEHAILTTVFLTQSATSSSSSLTVANLPALYASLLPPALALLSSTGTSLNALIKKSSSSTSTTSATTLHSAALAPLAFVTFQEIQEHMDGFEEWVRVKGNKRKENELGELSHAFRGTCLTSLPAVIEDTKAWGNKTLVGTEALFSGLHTVTINVVSFMRQLADNPPQAETFLAVLGNGNWGGPPRRTIANEDDEVALLPLYLADVFSTLSTALDSRSRNLRGRNGTSAIFLLNNLSFLRQSILASSIVDVLGEGLEDTLNKRMRSAKASYLDVWSPLVSALLDAGFAEQTGAAGAIKAGIGAVKGTGGTERRETKDRFVRFHEALEEVEALHVHARIDENDLELRERLRSEVERMVVPTYAKFVQKHRKDNYSSKYVRLDADGLEAKIRSFFE</sequence>
<organism evidence="7 8">
    <name type="scientific">Rhodotorula mucilaginosa</name>
    <name type="common">Yeast</name>
    <name type="synonym">Rhodotorula rubra</name>
    <dbReference type="NCBI Taxonomy" id="5537"/>
    <lineage>
        <taxon>Eukaryota</taxon>
        <taxon>Fungi</taxon>
        <taxon>Dikarya</taxon>
        <taxon>Basidiomycota</taxon>
        <taxon>Pucciniomycotina</taxon>
        <taxon>Microbotryomycetes</taxon>
        <taxon>Sporidiobolales</taxon>
        <taxon>Sporidiobolaceae</taxon>
        <taxon>Rhodotorula</taxon>
    </lineage>
</organism>
<reference evidence="7 8" key="1">
    <citation type="submission" date="2020-11" db="EMBL/GenBank/DDBJ databases">
        <title>Kefir isolates.</title>
        <authorList>
            <person name="Marcisauskas S."/>
            <person name="Kim Y."/>
            <person name="Blasche S."/>
        </authorList>
    </citation>
    <scope>NUCLEOTIDE SEQUENCE [LARGE SCALE GENOMIC DNA]</scope>
    <source>
        <strain evidence="7 8">KR</strain>
    </source>
</reference>